<proteinExistence type="predicted"/>
<accession>A0AA38VC69</accession>
<keyword evidence="3" id="KW-1185">Reference proteome</keyword>
<evidence type="ECO:0000313" key="2">
    <source>
        <dbReference type="EMBL" id="KAJ9136791.1"/>
    </source>
</evidence>
<protein>
    <recommendedName>
        <fullName evidence="1">DUF7053 domain-containing protein</fullName>
    </recommendedName>
</protein>
<organism evidence="2 3">
    <name type="scientific">Coniochaeta hoffmannii</name>
    <dbReference type="NCBI Taxonomy" id="91930"/>
    <lineage>
        <taxon>Eukaryota</taxon>
        <taxon>Fungi</taxon>
        <taxon>Dikarya</taxon>
        <taxon>Ascomycota</taxon>
        <taxon>Pezizomycotina</taxon>
        <taxon>Sordariomycetes</taxon>
        <taxon>Sordariomycetidae</taxon>
        <taxon>Coniochaetales</taxon>
        <taxon>Coniochaetaceae</taxon>
        <taxon>Coniochaeta</taxon>
    </lineage>
</organism>
<evidence type="ECO:0000259" key="1">
    <source>
        <dbReference type="Pfam" id="PF23155"/>
    </source>
</evidence>
<dbReference type="Proteomes" id="UP001174691">
    <property type="component" value="Unassembled WGS sequence"/>
</dbReference>
<name>A0AA38VC69_9PEZI</name>
<comment type="caution">
    <text evidence="2">The sequence shown here is derived from an EMBL/GenBank/DDBJ whole genome shotgun (WGS) entry which is preliminary data.</text>
</comment>
<dbReference type="PANTHER" id="PTHR38117:SF1">
    <property type="entry name" value="DUF3074 DOMAIN-CONTAINING PROTEIN"/>
    <property type="match status" value="1"/>
</dbReference>
<dbReference type="Pfam" id="PF23155">
    <property type="entry name" value="DUF7053"/>
    <property type="match status" value="1"/>
</dbReference>
<feature type="domain" description="DUF7053" evidence="1">
    <location>
        <begin position="8"/>
        <end position="182"/>
    </location>
</feature>
<dbReference type="PANTHER" id="PTHR38117">
    <property type="entry name" value="NACHT AND WD40 DOMAIN PROTEIN"/>
    <property type="match status" value="1"/>
</dbReference>
<dbReference type="EMBL" id="JANBVN010000169">
    <property type="protein sequence ID" value="KAJ9136791.1"/>
    <property type="molecule type" value="Genomic_DNA"/>
</dbReference>
<reference evidence="2" key="1">
    <citation type="submission" date="2022-07" db="EMBL/GenBank/DDBJ databases">
        <title>Fungi with potential for degradation of polypropylene.</title>
        <authorList>
            <person name="Gostincar C."/>
        </authorList>
    </citation>
    <scope>NUCLEOTIDE SEQUENCE</scope>
    <source>
        <strain evidence="2">EXF-13287</strain>
    </source>
</reference>
<evidence type="ECO:0000313" key="3">
    <source>
        <dbReference type="Proteomes" id="UP001174691"/>
    </source>
</evidence>
<gene>
    <name evidence="2" type="ORF">NKR19_g8406</name>
</gene>
<dbReference type="AlphaFoldDB" id="A0AA38VC69"/>
<sequence length="196" mass="21512">MAPQLVPITTRVPIPPNLEPSAVVSALHAYEPLITANPYLVGYERRAVPLQDLVDDPFFRADGLRLQAFVVRDRVPIIPGVASKAVVVPCVFQSFDAGARCRAEAQGGVTVRSSYEVRRRGEVPPGPGEKDAAAGKGKDVVGYEWELVERAVIECGSMVKPFVKHSFASAHREILQRVIDHVVAKTELMRKGDRYI</sequence>
<dbReference type="InterPro" id="IPR055481">
    <property type="entry name" value="DUF7053"/>
</dbReference>